<dbReference type="InterPro" id="IPR005064">
    <property type="entry name" value="BUG"/>
</dbReference>
<evidence type="ECO:0000256" key="1">
    <source>
        <dbReference type="ARBA" id="ARBA00006987"/>
    </source>
</evidence>
<dbReference type="InterPro" id="IPR042100">
    <property type="entry name" value="Bug_dom1"/>
</dbReference>
<dbReference type="Gene3D" id="3.40.190.10">
    <property type="entry name" value="Periplasmic binding protein-like II"/>
    <property type="match status" value="1"/>
</dbReference>
<feature type="chain" id="PRO_5021994946" evidence="2">
    <location>
        <begin position="25"/>
        <end position="321"/>
    </location>
</feature>
<gene>
    <name evidence="3" type="ORF">RSO01_05390</name>
</gene>
<keyword evidence="4" id="KW-1185">Reference proteome</keyword>
<dbReference type="AlphaFoldDB" id="A0A512N344"/>
<protein>
    <submittedName>
        <fullName evidence="3">MFS transporter</fullName>
    </submittedName>
</protein>
<accession>A0A512N344</accession>
<reference evidence="3 4" key="1">
    <citation type="submission" date="2019-07" db="EMBL/GenBank/DDBJ databases">
        <title>Whole genome shotgun sequence of Reyranella soli NBRC 108950.</title>
        <authorList>
            <person name="Hosoyama A."/>
            <person name="Uohara A."/>
            <person name="Ohji S."/>
            <person name="Ichikawa N."/>
        </authorList>
    </citation>
    <scope>NUCLEOTIDE SEQUENCE [LARGE SCALE GENOMIC DNA]</scope>
    <source>
        <strain evidence="3 4">NBRC 108950</strain>
    </source>
</reference>
<dbReference type="CDD" id="cd07012">
    <property type="entry name" value="PBP2_Bug_TTT"/>
    <property type="match status" value="1"/>
</dbReference>
<evidence type="ECO:0000256" key="2">
    <source>
        <dbReference type="SAM" id="SignalP"/>
    </source>
</evidence>
<dbReference type="PANTHER" id="PTHR42928">
    <property type="entry name" value="TRICARBOXYLATE-BINDING PROTEIN"/>
    <property type="match status" value="1"/>
</dbReference>
<organism evidence="3 4">
    <name type="scientific">Reyranella soli</name>
    <dbReference type="NCBI Taxonomy" id="1230389"/>
    <lineage>
        <taxon>Bacteria</taxon>
        <taxon>Pseudomonadati</taxon>
        <taxon>Pseudomonadota</taxon>
        <taxon>Alphaproteobacteria</taxon>
        <taxon>Hyphomicrobiales</taxon>
        <taxon>Reyranellaceae</taxon>
        <taxon>Reyranella</taxon>
    </lineage>
</organism>
<dbReference type="EMBL" id="BKAJ01000008">
    <property type="protein sequence ID" value="GEP53373.1"/>
    <property type="molecule type" value="Genomic_DNA"/>
</dbReference>
<dbReference type="SUPFAM" id="SSF53850">
    <property type="entry name" value="Periplasmic binding protein-like II"/>
    <property type="match status" value="1"/>
</dbReference>
<dbReference type="RefSeq" id="WP_147145956.1">
    <property type="nucleotide sequence ID" value="NZ_BKAJ01000008.1"/>
</dbReference>
<dbReference type="OrthoDB" id="7374966at2"/>
<dbReference type="Pfam" id="PF03401">
    <property type="entry name" value="TctC"/>
    <property type="match status" value="1"/>
</dbReference>
<feature type="signal peptide" evidence="2">
    <location>
        <begin position="1"/>
        <end position="24"/>
    </location>
</feature>
<dbReference type="PANTHER" id="PTHR42928:SF5">
    <property type="entry name" value="BLR1237 PROTEIN"/>
    <property type="match status" value="1"/>
</dbReference>
<dbReference type="PIRSF" id="PIRSF017082">
    <property type="entry name" value="YflP"/>
    <property type="match status" value="1"/>
</dbReference>
<proteinExistence type="inferred from homology"/>
<keyword evidence="2" id="KW-0732">Signal</keyword>
<dbReference type="Proteomes" id="UP000321058">
    <property type="component" value="Unassembled WGS sequence"/>
</dbReference>
<comment type="caution">
    <text evidence="3">The sequence shown here is derived from an EMBL/GenBank/DDBJ whole genome shotgun (WGS) entry which is preliminary data.</text>
</comment>
<name>A0A512N344_9HYPH</name>
<evidence type="ECO:0000313" key="3">
    <source>
        <dbReference type="EMBL" id="GEP53373.1"/>
    </source>
</evidence>
<dbReference type="Gene3D" id="3.40.190.150">
    <property type="entry name" value="Bordetella uptake gene, domain 1"/>
    <property type="match status" value="1"/>
</dbReference>
<sequence>MKVLGRRAAIATAGALAVTGQASAQDFPSKPIRVIAPFGPGTATDTVARVIANELGKLTGQSVVIENKPGAEGQIGAQAAAAAAPDGYTVFITTQTTQAINQHVYKSLTYDPVKSFAPVCGLTLGAQIVMVKNELPVKTVAEFIALAKKEPGKLSFGSGNGSSRGGAELFRVMAKIDVLGVPYKTQPQAIGDLLGGRIDIIFSDFTAGLPAVLDGRARGIAVTSKKPIPGLEQFPTVDSTVPGFEMWAWTAAYVPVGTPKPIVDKLNALIREAMKSESYLTLTKTTYGIPFPGTPEELAAFQASETKKWGEIVTVAGMQEP</sequence>
<comment type="similarity">
    <text evidence="1">Belongs to the UPF0065 (bug) family.</text>
</comment>
<evidence type="ECO:0000313" key="4">
    <source>
        <dbReference type="Proteomes" id="UP000321058"/>
    </source>
</evidence>